<name>A0A7S1WH68_ALECA</name>
<gene>
    <name evidence="2" type="ORF">ACAT0790_LOCUS44528</name>
</gene>
<dbReference type="Gene3D" id="3.30.110.70">
    <property type="entry name" value="Hypothetical protein apc22750. Chain B"/>
    <property type="match status" value="1"/>
</dbReference>
<dbReference type="PANTHER" id="PTHR34068:SF2">
    <property type="entry name" value="UPF0145 PROTEIN SCO3412"/>
    <property type="match status" value="1"/>
</dbReference>
<evidence type="ECO:0000256" key="1">
    <source>
        <dbReference type="ARBA" id="ARBA00010751"/>
    </source>
</evidence>
<dbReference type="Pfam" id="PF01906">
    <property type="entry name" value="YbjQ_1"/>
    <property type="match status" value="1"/>
</dbReference>
<sequence>MAARAACAAPRLLQRQLWRASGLAQGACSRHCSSEGAAAAASSAGIKPDSVLLATAEQIPGYTIKEYKGMAMGSTVRTRDVTKDLTSAIRAVFGGELPHYTQLMAETRAEAIGRMQEHAASLGANGVVALRLTSTNIAASASEVMAYGTAVRVE</sequence>
<dbReference type="SUPFAM" id="SSF117782">
    <property type="entry name" value="YbjQ-like"/>
    <property type="match status" value="1"/>
</dbReference>
<evidence type="ECO:0000313" key="2">
    <source>
        <dbReference type="EMBL" id="CAD9167760.1"/>
    </source>
</evidence>
<protein>
    <submittedName>
        <fullName evidence="2">Uncharacterized protein</fullName>
    </submittedName>
</protein>
<dbReference type="AlphaFoldDB" id="A0A7S1WH68"/>
<dbReference type="InterPro" id="IPR002765">
    <property type="entry name" value="UPF0145_YbjQ-like"/>
</dbReference>
<accession>A0A7S1WH68</accession>
<dbReference type="EMBL" id="HBGE01074330">
    <property type="protein sequence ID" value="CAD9167760.1"/>
    <property type="molecule type" value="Transcribed_RNA"/>
</dbReference>
<reference evidence="2" key="1">
    <citation type="submission" date="2021-01" db="EMBL/GenBank/DDBJ databases">
        <authorList>
            <person name="Corre E."/>
            <person name="Pelletier E."/>
            <person name="Niang G."/>
            <person name="Scheremetjew M."/>
            <person name="Finn R."/>
            <person name="Kale V."/>
            <person name="Holt S."/>
            <person name="Cochrane G."/>
            <person name="Meng A."/>
            <person name="Brown T."/>
            <person name="Cohen L."/>
        </authorList>
    </citation>
    <scope>NUCLEOTIDE SEQUENCE</scope>
    <source>
        <strain evidence="2">OF101</strain>
    </source>
</reference>
<organism evidence="2">
    <name type="scientific">Alexandrium catenella</name>
    <name type="common">Red tide dinoflagellate</name>
    <name type="synonym">Gonyaulax catenella</name>
    <dbReference type="NCBI Taxonomy" id="2925"/>
    <lineage>
        <taxon>Eukaryota</taxon>
        <taxon>Sar</taxon>
        <taxon>Alveolata</taxon>
        <taxon>Dinophyceae</taxon>
        <taxon>Gonyaulacales</taxon>
        <taxon>Pyrocystaceae</taxon>
        <taxon>Alexandrium</taxon>
    </lineage>
</organism>
<comment type="similarity">
    <text evidence="1">Belongs to the UPF0145 family.</text>
</comment>
<proteinExistence type="inferred from homology"/>
<dbReference type="HAMAP" id="MF_00338">
    <property type="entry name" value="UPF0145"/>
    <property type="match status" value="1"/>
</dbReference>
<dbReference type="InterPro" id="IPR035439">
    <property type="entry name" value="UPF0145_dom_sf"/>
</dbReference>
<dbReference type="PANTHER" id="PTHR34068">
    <property type="entry name" value="UPF0145 PROTEIN YBJQ"/>
    <property type="match status" value="1"/>
</dbReference>